<keyword evidence="1" id="KW-1133">Transmembrane helix</keyword>
<dbReference type="AlphaFoldDB" id="A0A101HID8"/>
<accession>A0A101HID8</accession>
<gene>
    <name evidence="2" type="ORF">XD92_0807</name>
</gene>
<reference evidence="3" key="1">
    <citation type="journal article" date="2015" name="MBio">
        <title>Genome-Resolved Metagenomic Analysis Reveals Roles for Candidate Phyla and Other Microbial Community Members in Biogeochemical Transformations in Oil Reservoirs.</title>
        <authorList>
            <person name="Hu P."/>
            <person name="Tom L."/>
            <person name="Singh A."/>
            <person name="Thomas B.C."/>
            <person name="Baker B.J."/>
            <person name="Piceno Y.M."/>
            <person name="Andersen G.L."/>
            <person name="Banfield J.F."/>
        </authorList>
    </citation>
    <scope>NUCLEOTIDE SEQUENCE [LARGE SCALE GENOMIC DNA]</scope>
</reference>
<keyword evidence="1" id="KW-0472">Membrane</keyword>
<feature type="non-terminal residue" evidence="2">
    <location>
        <position position="120"/>
    </location>
</feature>
<proteinExistence type="predicted"/>
<evidence type="ECO:0000313" key="2">
    <source>
        <dbReference type="EMBL" id="KUK77434.1"/>
    </source>
</evidence>
<protein>
    <submittedName>
        <fullName evidence="2">Sigma factor regulatory protein, FecR/PupR family</fullName>
    </submittedName>
</protein>
<keyword evidence="1" id="KW-0812">Transmembrane</keyword>
<name>A0A101HID8_9BACT</name>
<evidence type="ECO:0000313" key="3">
    <source>
        <dbReference type="Proteomes" id="UP000053860"/>
    </source>
</evidence>
<comment type="caution">
    <text evidence="2">The sequence shown here is derived from an EMBL/GenBank/DDBJ whole genome shotgun (WGS) entry which is preliminary data.</text>
</comment>
<organism evidence="2 3">
    <name type="scientific">Proteiniphilum acetatigenes</name>
    <dbReference type="NCBI Taxonomy" id="294710"/>
    <lineage>
        <taxon>Bacteria</taxon>
        <taxon>Pseudomonadati</taxon>
        <taxon>Bacteroidota</taxon>
        <taxon>Bacteroidia</taxon>
        <taxon>Bacteroidales</taxon>
        <taxon>Dysgonomonadaceae</taxon>
        <taxon>Proteiniphilum</taxon>
    </lineage>
</organism>
<evidence type="ECO:0000256" key="1">
    <source>
        <dbReference type="SAM" id="Phobius"/>
    </source>
</evidence>
<dbReference type="Proteomes" id="UP000053860">
    <property type="component" value="Unassembled WGS sequence"/>
</dbReference>
<feature type="transmembrane region" description="Helical" evidence="1">
    <location>
        <begin position="90"/>
        <end position="111"/>
    </location>
</feature>
<sequence length="120" mass="14675">MNNKHHPYRREDQFLHNEEFISWMLFQTKELDDYWNDFRQKNPHLEKDLLEAIRQFDAVEINRYRLDEKDKKEVYYTILRNAERYRRRRLTGRISTVAAVLLIGILSILFITQMKEGNGV</sequence>
<dbReference type="EMBL" id="LGGN01000134">
    <property type="protein sequence ID" value="KUK77434.1"/>
    <property type="molecule type" value="Genomic_DNA"/>
</dbReference>